<proteinExistence type="predicted"/>
<keyword evidence="7" id="KW-1185">Reference proteome</keyword>
<gene>
    <name evidence="6" type="ORF">GOP47_0000090</name>
</gene>
<comment type="subcellular location">
    <subcellularLocation>
        <location evidence="1">Membrane</location>
        <topology evidence="1">Single-pass type II membrane protein</topology>
    </subcellularLocation>
</comment>
<evidence type="ECO:0000313" key="7">
    <source>
        <dbReference type="Proteomes" id="UP000886520"/>
    </source>
</evidence>
<evidence type="ECO:0000256" key="2">
    <source>
        <dbReference type="ARBA" id="ARBA00022676"/>
    </source>
</evidence>
<dbReference type="PANTHER" id="PTHR45719:SF3">
    <property type="entry name" value="BETA-GLUCURONOSYLTRANSFERASE GLCAT14A"/>
    <property type="match status" value="1"/>
</dbReference>
<evidence type="ECO:0000256" key="4">
    <source>
        <dbReference type="ARBA" id="ARBA00023136"/>
    </source>
</evidence>
<comment type="caution">
    <text evidence="6">The sequence shown here is derived from an EMBL/GenBank/DDBJ whole genome shotgun (WGS) entry which is preliminary data.</text>
</comment>
<reference evidence="6" key="1">
    <citation type="submission" date="2021-01" db="EMBL/GenBank/DDBJ databases">
        <title>Adiantum capillus-veneris genome.</title>
        <authorList>
            <person name="Fang Y."/>
            <person name="Liao Q."/>
        </authorList>
    </citation>
    <scope>NUCLEOTIDE SEQUENCE</scope>
    <source>
        <strain evidence="6">H3</strain>
        <tissue evidence="6">Leaf</tissue>
    </source>
</reference>
<sequence length="428" mass="48816">MKKLSQSLGGSLVAMDRKWLIPLLASSLFSLLLLLFLTLTLSSSPLFSLMPFRGPSAHDLFVEAKLHPSSASSDALPVPPRLAYVISGSKGDGLRMHRTLQVLYHPRNQYVLHLDRESPARERMELARFIKLHPIYMEVGNVHVITKANLVTYKGPTMVASTLHAAAILLKKSKHWDWFINLSSSDYPLITQDDLLHVLSYLPRDLNFLDHTSDLSWKEYQRARPIIIDPGLYSSKKSDIFWVTQKRAVPTAFKLFTGSAWVILTRPFMEYCIWGWDNLPRIMLMYYSNFVSSPEGYFHTIICNTKEFSNTTVNHDMHFLKWDTPPKQHPRLLTVDYFQDMNKSGAPFARKFTENDPVLDKIDAELLGRKPGFFTPGGWCIGSHKNDTDPCSLVGDASILRPGPGSKRLEKLIYNLISEKNFRSKQCK</sequence>
<dbReference type="InterPro" id="IPR003406">
    <property type="entry name" value="Glyco_trans_14"/>
</dbReference>
<keyword evidence="3" id="KW-0808">Transferase</keyword>
<protein>
    <submittedName>
        <fullName evidence="6">Uncharacterized protein</fullName>
    </submittedName>
</protein>
<dbReference type="GO" id="GO:0015020">
    <property type="term" value="F:glucuronosyltransferase activity"/>
    <property type="evidence" value="ECO:0007669"/>
    <property type="project" value="InterPro"/>
</dbReference>
<evidence type="ECO:0000256" key="5">
    <source>
        <dbReference type="ARBA" id="ARBA00023180"/>
    </source>
</evidence>
<evidence type="ECO:0000256" key="3">
    <source>
        <dbReference type="ARBA" id="ARBA00022679"/>
    </source>
</evidence>
<dbReference type="EMBL" id="JABFUD020000001">
    <property type="protein sequence ID" value="KAI5083921.1"/>
    <property type="molecule type" value="Genomic_DNA"/>
</dbReference>
<keyword evidence="5" id="KW-0325">Glycoprotein</keyword>
<keyword evidence="4" id="KW-0472">Membrane</keyword>
<accession>A0A9D4ZS25</accession>
<dbReference type="Pfam" id="PF02485">
    <property type="entry name" value="Branch"/>
    <property type="match status" value="1"/>
</dbReference>
<keyword evidence="2" id="KW-0328">Glycosyltransferase</keyword>
<dbReference type="InterPro" id="IPR044610">
    <property type="entry name" value="GLCAT14A/B/C"/>
</dbReference>
<dbReference type="GO" id="GO:0016020">
    <property type="term" value="C:membrane"/>
    <property type="evidence" value="ECO:0007669"/>
    <property type="project" value="UniProtKB-SubCell"/>
</dbReference>
<dbReference type="Proteomes" id="UP000886520">
    <property type="component" value="Chromosome 1"/>
</dbReference>
<name>A0A9D4ZS25_ADICA</name>
<dbReference type="OrthoDB" id="2019572at2759"/>
<evidence type="ECO:0000313" key="6">
    <source>
        <dbReference type="EMBL" id="KAI5083921.1"/>
    </source>
</evidence>
<dbReference type="AlphaFoldDB" id="A0A9D4ZS25"/>
<organism evidence="6 7">
    <name type="scientific">Adiantum capillus-veneris</name>
    <name type="common">Maidenhair fern</name>
    <dbReference type="NCBI Taxonomy" id="13818"/>
    <lineage>
        <taxon>Eukaryota</taxon>
        <taxon>Viridiplantae</taxon>
        <taxon>Streptophyta</taxon>
        <taxon>Embryophyta</taxon>
        <taxon>Tracheophyta</taxon>
        <taxon>Polypodiopsida</taxon>
        <taxon>Polypodiidae</taxon>
        <taxon>Polypodiales</taxon>
        <taxon>Pteridineae</taxon>
        <taxon>Pteridaceae</taxon>
        <taxon>Vittarioideae</taxon>
        <taxon>Adiantum</taxon>
    </lineage>
</organism>
<evidence type="ECO:0000256" key="1">
    <source>
        <dbReference type="ARBA" id="ARBA00004606"/>
    </source>
</evidence>
<dbReference type="PANTHER" id="PTHR45719">
    <property type="entry name" value="GLYCOSYLTRANSFERASE"/>
    <property type="match status" value="1"/>
</dbReference>